<dbReference type="InterPro" id="IPR002843">
    <property type="entry name" value="ATPase_V0-cplx_csu/dsu"/>
</dbReference>
<dbReference type="GO" id="GO:0042777">
    <property type="term" value="P:proton motive force-driven plasma membrane ATP synthesis"/>
    <property type="evidence" value="ECO:0007669"/>
    <property type="project" value="UniProtKB-UniRule"/>
</dbReference>
<dbReference type="Gene3D" id="1.10.132.50">
    <property type="entry name" value="ATP synthase (C/AC39) subunit, domain 3"/>
    <property type="match status" value="1"/>
</dbReference>
<keyword evidence="4 6" id="KW-0406">Ion transport</keyword>
<evidence type="ECO:0000256" key="1">
    <source>
        <dbReference type="ARBA" id="ARBA00006709"/>
    </source>
</evidence>
<comment type="similarity">
    <text evidence="1 6">Belongs to the V-ATPase V0D/AC39 subunit family.</text>
</comment>
<dbReference type="InterPro" id="IPR036079">
    <property type="entry name" value="ATPase_csu/dsu_sf"/>
</dbReference>
<dbReference type="InterPro" id="IPR050873">
    <property type="entry name" value="V-ATPase_V0D/AC39_subunit"/>
</dbReference>
<feature type="transmembrane region" description="Helical" evidence="7">
    <location>
        <begin position="18"/>
        <end position="38"/>
    </location>
</feature>
<organism evidence="8 9">
    <name type="scientific">Methanobrevibacter cuticularis</name>
    <dbReference type="NCBI Taxonomy" id="47311"/>
    <lineage>
        <taxon>Archaea</taxon>
        <taxon>Methanobacteriati</taxon>
        <taxon>Methanobacteriota</taxon>
        <taxon>Methanomada group</taxon>
        <taxon>Methanobacteria</taxon>
        <taxon>Methanobacteriales</taxon>
        <taxon>Methanobacteriaceae</taxon>
        <taxon>Methanobrevibacter</taxon>
    </lineage>
</organism>
<dbReference type="GO" id="GO:0046933">
    <property type="term" value="F:proton-transporting ATP synthase activity, rotational mechanism"/>
    <property type="evidence" value="ECO:0007669"/>
    <property type="project" value="UniProtKB-UniRule"/>
</dbReference>
<sequence>MADEIATLLANFGLSGEAFIGLLVIVLLIIGAVVVVIVSRPVLDIYPYLLPNARVRARKGRLFDEKQLSEIIESNDLNEITNYLRGFPDYAKYMDDYSLEKSLDIQLAETYALLARIAPADIKKAFVALAKKSDINNIKSLIAAKEANLDRDATINLLIPSGKLYGTLEHLVDVNNVEDIITGLDGTEYSSVLEDAFNEYEESKTILPLEAALDKYYLENLLSARNVPSNDNTVILYSYIGSQVDVSNLKIIIRAKVDGLNYESISPYIIINGHDIKEWKLKDLMEAEDVPSLINGLEGTDYAQILNETLNSYNETGSIGVFEKALDEYLADYTNSICLKNPIGIGPIIGFLTKKEREIKNLKVIARAKRENEFPIAEIQEMLV</sequence>
<dbReference type="EMBL" id="LWMW01000105">
    <property type="protein sequence ID" value="KZX15887.1"/>
    <property type="molecule type" value="Genomic_DNA"/>
</dbReference>
<dbReference type="AlphaFoldDB" id="A0A166CPR8"/>
<dbReference type="Gene3D" id="1.20.1690.10">
    <property type="entry name" value="V-type ATP synthase subunit C domain"/>
    <property type="match status" value="2"/>
</dbReference>
<dbReference type="RefSeq" id="WP_067259796.1">
    <property type="nucleotide sequence ID" value="NZ_LWMW01000105.1"/>
</dbReference>
<evidence type="ECO:0000256" key="2">
    <source>
        <dbReference type="ARBA" id="ARBA00022448"/>
    </source>
</evidence>
<comment type="subunit">
    <text evidence="6">Has multiple subunits with at least A(3), B(3), C, D, E, F, H, I and proteolipid K(x).</text>
</comment>
<dbReference type="HAMAP" id="MF_00314">
    <property type="entry name" value="ATP_synth_C_arch"/>
    <property type="match status" value="1"/>
</dbReference>
<dbReference type="PANTHER" id="PTHR38682">
    <property type="entry name" value="V-TYPE ATP SYNTHASE SUBUNIT C"/>
    <property type="match status" value="1"/>
</dbReference>
<dbReference type="OrthoDB" id="4272at2157"/>
<evidence type="ECO:0000256" key="6">
    <source>
        <dbReference type="HAMAP-Rule" id="MF_00314"/>
    </source>
</evidence>
<keyword evidence="5 6" id="KW-0066">ATP synthesis</keyword>
<dbReference type="GO" id="GO:0046961">
    <property type="term" value="F:proton-transporting ATPase activity, rotational mechanism"/>
    <property type="evidence" value="ECO:0007669"/>
    <property type="project" value="InterPro"/>
</dbReference>
<dbReference type="PATRIC" id="fig|47311.3.peg.1330"/>
<keyword evidence="2 6" id="KW-0813">Transport</keyword>
<evidence type="ECO:0000256" key="4">
    <source>
        <dbReference type="ARBA" id="ARBA00023065"/>
    </source>
</evidence>
<keyword evidence="6 7" id="KW-0472">Membrane</keyword>
<dbReference type="GO" id="GO:0033179">
    <property type="term" value="C:proton-transporting V-type ATPase, V0 domain"/>
    <property type="evidence" value="ECO:0007669"/>
    <property type="project" value="InterPro"/>
</dbReference>
<dbReference type="Proteomes" id="UP000077275">
    <property type="component" value="Unassembled WGS sequence"/>
</dbReference>
<dbReference type="GO" id="GO:0005886">
    <property type="term" value="C:plasma membrane"/>
    <property type="evidence" value="ECO:0007669"/>
    <property type="project" value="UniProtKB-SubCell"/>
</dbReference>
<dbReference type="PANTHER" id="PTHR38682:SF1">
    <property type="entry name" value="V-TYPE ATP SYNTHASE SUBUNIT C"/>
    <property type="match status" value="1"/>
</dbReference>
<evidence type="ECO:0000313" key="9">
    <source>
        <dbReference type="Proteomes" id="UP000077275"/>
    </source>
</evidence>
<evidence type="ECO:0000256" key="7">
    <source>
        <dbReference type="SAM" id="Phobius"/>
    </source>
</evidence>
<evidence type="ECO:0000256" key="5">
    <source>
        <dbReference type="ARBA" id="ARBA00023310"/>
    </source>
</evidence>
<dbReference type="InterPro" id="IPR014272">
    <property type="entry name" value="ATPase_V0-cplx_csu"/>
</dbReference>
<dbReference type="NCBIfam" id="TIGR02923">
    <property type="entry name" value="AhaC"/>
    <property type="match status" value="1"/>
</dbReference>
<dbReference type="Pfam" id="PF01992">
    <property type="entry name" value="vATP-synt_AC39"/>
    <property type="match status" value="1"/>
</dbReference>
<keyword evidence="7" id="KW-0812">Transmembrane</keyword>
<keyword evidence="9" id="KW-1185">Reference proteome</keyword>
<comment type="caution">
    <text evidence="8">The sequence shown here is derived from an EMBL/GenBank/DDBJ whole genome shotgun (WGS) entry which is preliminary data.</text>
</comment>
<gene>
    <name evidence="6 8" type="primary">atpC</name>
    <name evidence="8" type="ORF">MBCUT_12120</name>
</gene>
<dbReference type="STRING" id="47311.MBCUT_12120"/>
<evidence type="ECO:0000256" key="3">
    <source>
        <dbReference type="ARBA" id="ARBA00022781"/>
    </source>
</evidence>
<keyword evidence="6" id="KW-1003">Cell membrane</keyword>
<keyword evidence="3 6" id="KW-0375">Hydrogen ion transport</keyword>
<keyword evidence="7" id="KW-1133">Transmembrane helix</keyword>
<dbReference type="InterPro" id="IPR035067">
    <property type="entry name" value="V-type_ATPase_csu/dsu"/>
</dbReference>
<evidence type="ECO:0000313" key="8">
    <source>
        <dbReference type="EMBL" id="KZX15887.1"/>
    </source>
</evidence>
<dbReference type="SUPFAM" id="SSF103486">
    <property type="entry name" value="V-type ATP synthase subunit C"/>
    <property type="match status" value="1"/>
</dbReference>
<proteinExistence type="inferred from homology"/>
<dbReference type="GO" id="GO:0005524">
    <property type="term" value="F:ATP binding"/>
    <property type="evidence" value="ECO:0007669"/>
    <property type="project" value="UniProtKB-UniRule"/>
</dbReference>
<accession>A0A166CPR8</accession>
<comment type="subcellular location">
    <subcellularLocation>
        <location evidence="6">Cell membrane</location>
        <topology evidence="6">Peripheral membrane protein</topology>
    </subcellularLocation>
</comment>
<reference evidence="8 9" key="1">
    <citation type="submission" date="2016-04" db="EMBL/GenBank/DDBJ databases">
        <title>Genome sequence of Methanobrevibacter cuticularis DSM 11139.</title>
        <authorList>
            <person name="Poehlein A."/>
            <person name="Seedorf H."/>
            <person name="Daniel R."/>
        </authorList>
    </citation>
    <scope>NUCLEOTIDE SEQUENCE [LARGE SCALE GENOMIC DNA]</scope>
    <source>
        <strain evidence="8 9">DSM 11139</strain>
    </source>
</reference>
<protein>
    <recommendedName>
        <fullName evidence="6">A-type ATP synthase subunit C</fullName>
    </recommendedName>
</protein>
<name>A0A166CPR8_9EURY</name>
<comment type="function">
    <text evidence="6">Component of the A-type ATP synthase that produces ATP from ADP in the presence of a proton gradient across the membrane.</text>
</comment>
<dbReference type="InterPro" id="IPR044911">
    <property type="entry name" value="V-type_ATPase_csu/dsu_dom_3"/>
</dbReference>
<dbReference type="NCBIfam" id="NF002267">
    <property type="entry name" value="PRK01198.1-3"/>
    <property type="match status" value="1"/>
</dbReference>